<evidence type="ECO:0000313" key="6">
    <source>
        <dbReference type="Proteomes" id="UP000256690"/>
    </source>
</evidence>
<dbReference type="InterPro" id="IPR014752">
    <property type="entry name" value="Arrestin-like_C"/>
</dbReference>
<dbReference type="OrthoDB" id="3365616at2759"/>
<evidence type="ECO:0000256" key="3">
    <source>
        <dbReference type="ARBA" id="ARBA00038766"/>
    </source>
</evidence>
<dbReference type="Gene3D" id="2.60.40.640">
    <property type="match status" value="1"/>
</dbReference>
<dbReference type="SUPFAM" id="SSF81296">
    <property type="entry name" value="E set domains"/>
    <property type="match status" value="1"/>
</dbReference>
<name>A0A3D8SL23_9EURO</name>
<dbReference type="RefSeq" id="XP_026606559.1">
    <property type="nucleotide sequence ID" value="XM_026745693.1"/>
</dbReference>
<dbReference type="GO" id="GO:0070086">
    <property type="term" value="P:ubiquitin-dependent endocytosis"/>
    <property type="evidence" value="ECO:0007669"/>
    <property type="project" value="TreeGrafter"/>
</dbReference>
<dbReference type="PANTHER" id="PTHR11188">
    <property type="entry name" value="ARRESTIN DOMAIN CONTAINING PROTEIN"/>
    <property type="match status" value="1"/>
</dbReference>
<dbReference type="GO" id="GO:0030674">
    <property type="term" value="F:protein-macromolecule adaptor activity"/>
    <property type="evidence" value="ECO:0007669"/>
    <property type="project" value="TreeGrafter"/>
</dbReference>
<dbReference type="InterPro" id="IPR011021">
    <property type="entry name" value="Arrestin-like_N"/>
</dbReference>
<dbReference type="GO" id="GO:0005829">
    <property type="term" value="C:cytosol"/>
    <property type="evidence" value="ECO:0007669"/>
    <property type="project" value="TreeGrafter"/>
</dbReference>
<dbReference type="AlphaFoldDB" id="A0A3D8SL23"/>
<dbReference type="InterPro" id="IPR014756">
    <property type="entry name" value="Ig_E-set"/>
</dbReference>
<dbReference type="PANTHER" id="PTHR11188:SF17">
    <property type="entry name" value="FI21816P1"/>
    <property type="match status" value="1"/>
</dbReference>
<gene>
    <name evidence="5" type="ORF">DSM5745_03677</name>
</gene>
<dbReference type="InterPro" id="IPR050357">
    <property type="entry name" value="Arrestin_domain-protein"/>
</dbReference>
<dbReference type="GO" id="GO:0005886">
    <property type="term" value="C:plasma membrane"/>
    <property type="evidence" value="ECO:0007669"/>
    <property type="project" value="TreeGrafter"/>
</dbReference>
<sequence length="394" mass="42454">MGIELDVQGLDDHRNFSPGDAVAGSVLLKLDCSTVISAIAARLEGWVSTSLVEKGSPFVLGNDVPTVAEESHQLFAISEIVFPPPDIPQLSREYTLPKAEYRFPFKITFPRALNSSGLQLPPSFNAHSVKHRATAEIKYALTIELTRPGRLRKCISIQRQLQFRPSEPDSSLLPSMRPVSQIGQAALYIDSSANHVADPGIPVLILEGVLPCPPVVRPGMKLPLSLRIRHLPVHLEHSIPIKMRSLILTLRGTTTITAGTHHASWVCSEKLLSLDAMNQDCSCIPGVESFTGIDAGLLDNLVVPSGASSFRCSIVEQKYSLGVEAGFAVGVASKLRAIGFVINLEIWSGICTDVGEDPLVLVDGRSRIPELFDGFVEGAGAETLPCYSSGLSFS</sequence>
<dbReference type="GO" id="GO:0031625">
    <property type="term" value="F:ubiquitin protein ligase binding"/>
    <property type="evidence" value="ECO:0007669"/>
    <property type="project" value="TreeGrafter"/>
</dbReference>
<comment type="similarity">
    <text evidence="1">Belongs to the arrestin family.</text>
</comment>
<dbReference type="CDD" id="cd22952">
    <property type="entry name" value="ART10-like"/>
    <property type="match status" value="1"/>
</dbReference>
<protein>
    <recommendedName>
        <fullName evidence="4">Arrestin-like N-terminal domain-containing protein</fullName>
    </recommendedName>
</protein>
<evidence type="ECO:0000313" key="5">
    <source>
        <dbReference type="EMBL" id="RDW87035.1"/>
    </source>
</evidence>
<evidence type="ECO:0000259" key="4">
    <source>
        <dbReference type="Pfam" id="PF00339"/>
    </source>
</evidence>
<evidence type="ECO:0000256" key="1">
    <source>
        <dbReference type="ARBA" id="ARBA00005298"/>
    </source>
</evidence>
<dbReference type="Proteomes" id="UP000256690">
    <property type="component" value="Unassembled WGS sequence"/>
</dbReference>
<dbReference type="STRING" id="1810919.A0A3D8SL23"/>
<organism evidence="5 6">
    <name type="scientific">Aspergillus mulundensis</name>
    <dbReference type="NCBI Taxonomy" id="1810919"/>
    <lineage>
        <taxon>Eukaryota</taxon>
        <taxon>Fungi</taxon>
        <taxon>Dikarya</taxon>
        <taxon>Ascomycota</taxon>
        <taxon>Pezizomycotina</taxon>
        <taxon>Eurotiomycetes</taxon>
        <taxon>Eurotiomycetidae</taxon>
        <taxon>Eurotiales</taxon>
        <taxon>Aspergillaceae</taxon>
        <taxon>Aspergillus</taxon>
        <taxon>Aspergillus subgen. Nidulantes</taxon>
    </lineage>
</organism>
<dbReference type="EMBL" id="PVWQ01000003">
    <property type="protein sequence ID" value="RDW87035.1"/>
    <property type="molecule type" value="Genomic_DNA"/>
</dbReference>
<accession>A0A3D8SL23</accession>
<dbReference type="GeneID" id="38114047"/>
<keyword evidence="2" id="KW-0833">Ubl conjugation pathway</keyword>
<comment type="subunit">
    <text evidence="3">Interacts with hulA.</text>
</comment>
<feature type="domain" description="Arrestin-like N-terminal" evidence="4">
    <location>
        <begin position="12"/>
        <end position="154"/>
    </location>
</feature>
<reference evidence="5 6" key="1">
    <citation type="journal article" date="2018" name="IMA Fungus">
        <title>IMA Genome-F 9: Draft genome sequence of Annulohypoxylon stygium, Aspergillus mulundensis, Berkeleyomyces basicola (syn. Thielaviopsis basicola), Ceratocystis smalleyi, two Cercospora beticola strains, Coleophoma cylindrospora, Fusarium fracticaudum, Phialophora cf. hyalina, and Morchella septimelata.</title>
        <authorList>
            <person name="Wingfield B.D."/>
            <person name="Bills G.F."/>
            <person name="Dong Y."/>
            <person name="Huang W."/>
            <person name="Nel W.J."/>
            <person name="Swalarsk-Parry B.S."/>
            <person name="Vaghefi N."/>
            <person name="Wilken P.M."/>
            <person name="An Z."/>
            <person name="de Beer Z.W."/>
            <person name="De Vos L."/>
            <person name="Chen L."/>
            <person name="Duong T.A."/>
            <person name="Gao Y."/>
            <person name="Hammerbacher A."/>
            <person name="Kikkert J.R."/>
            <person name="Li Y."/>
            <person name="Li H."/>
            <person name="Li K."/>
            <person name="Li Q."/>
            <person name="Liu X."/>
            <person name="Ma X."/>
            <person name="Naidoo K."/>
            <person name="Pethybridge S.J."/>
            <person name="Sun J."/>
            <person name="Steenkamp E.T."/>
            <person name="van der Nest M.A."/>
            <person name="van Wyk S."/>
            <person name="Wingfield M.J."/>
            <person name="Xiong C."/>
            <person name="Yue Q."/>
            <person name="Zhang X."/>
        </authorList>
    </citation>
    <scope>NUCLEOTIDE SEQUENCE [LARGE SCALE GENOMIC DNA]</scope>
    <source>
        <strain evidence="5 6">DSM 5745</strain>
    </source>
</reference>
<keyword evidence="6" id="KW-1185">Reference proteome</keyword>
<comment type="caution">
    <text evidence="5">The sequence shown here is derived from an EMBL/GenBank/DDBJ whole genome shotgun (WGS) entry which is preliminary data.</text>
</comment>
<dbReference type="Pfam" id="PF00339">
    <property type="entry name" value="Arrestin_N"/>
    <property type="match status" value="1"/>
</dbReference>
<evidence type="ECO:0000256" key="2">
    <source>
        <dbReference type="ARBA" id="ARBA00022786"/>
    </source>
</evidence>
<proteinExistence type="inferred from homology"/>